<dbReference type="Proteomes" id="UP000789739">
    <property type="component" value="Unassembled WGS sequence"/>
</dbReference>
<feature type="region of interest" description="Disordered" evidence="7">
    <location>
        <begin position="311"/>
        <end position="337"/>
    </location>
</feature>
<dbReference type="GO" id="GO:0008270">
    <property type="term" value="F:zinc ion binding"/>
    <property type="evidence" value="ECO:0007669"/>
    <property type="project" value="UniProtKB-KW"/>
</dbReference>
<proteinExistence type="predicted"/>
<dbReference type="GO" id="GO:0061630">
    <property type="term" value="F:ubiquitin protein ligase activity"/>
    <property type="evidence" value="ECO:0007669"/>
    <property type="project" value="TreeGrafter"/>
</dbReference>
<name>A0A9N8ZR32_9GLOM</name>
<dbReference type="SMART" id="SM00240">
    <property type="entry name" value="FHA"/>
    <property type="match status" value="1"/>
</dbReference>
<dbReference type="InterPro" id="IPR008984">
    <property type="entry name" value="SMAD_FHA_dom_sf"/>
</dbReference>
<keyword evidence="3 6" id="KW-0863">Zinc-finger</keyword>
<organism evidence="10 11">
    <name type="scientific">Paraglomus brasilianum</name>
    <dbReference type="NCBI Taxonomy" id="144538"/>
    <lineage>
        <taxon>Eukaryota</taxon>
        <taxon>Fungi</taxon>
        <taxon>Fungi incertae sedis</taxon>
        <taxon>Mucoromycota</taxon>
        <taxon>Glomeromycotina</taxon>
        <taxon>Glomeromycetes</taxon>
        <taxon>Paraglomerales</taxon>
        <taxon>Paraglomeraceae</taxon>
        <taxon>Paraglomus</taxon>
    </lineage>
</organism>
<dbReference type="SMART" id="SM00184">
    <property type="entry name" value="RING"/>
    <property type="match status" value="1"/>
</dbReference>
<dbReference type="GO" id="GO:0000151">
    <property type="term" value="C:ubiquitin ligase complex"/>
    <property type="evidence" value="ECO:0007669"/>
    <property type="project" value="TreeGrafter"/>
</dbReference>
<evidence type="ECO:0000256" key="1">
    <source>
        <dbReference type="ARBA" id="ARBA00022679"/>
    </source>
</evidence>
<sequence>MSPQPEQTPSIRIVPHVEGPRSLQFDIIEREVPDGTNIKIGRFTDKANLPNRVTFKSKVVSRGHAEIWSESGKFLIRDTKSSSGTFLNRSRLSAPGQESKPYPLKDGDIVQLGVDYQGGTEEIYRCVKMRIELNRSWQHKVNEFSINAMKQLKALTGPDAFKHQTQDCCICLCGIGPCQALFLAPCSHVFHYKCIRPLLSNHPAFLCPLCRSYANLDAAIDNSVDWEQVLAEHDEDSKKLGESKDEDNQKSEEKIEETESTNSGSNSGILSFDSITINGKRLSELTGPERTELFKILQNPDTSSQKLINTTNATESSSTPTHPISSASYSTSTSTTQAVPIPFRRQTASCLPDEDPNLLLSRTLPSSPMQSVLSYYEDDCGPSATAPSLREQQSSLRLDEIAEEDEDGINSFSFRGGNVRSEGSGSASGQDAGSSSDAMSDDGEEIVEAGPRFRIVSCQLLKGDEAIVLGVGGEHEEKERNAMSREKNRDKNERRVKGKGVDRVIGRRKEENFL</sequence>
<feature type="compositionally biased region" description="Low complexity" evidence="7">
    <location>
        <begin position="421"/>
        <end position="438"/>
    </location>
</feature>
<evidence type="ECO:0000256" key="2">
    <source>
        <dbReference type="ARBA" id="ARBA00022723"/>
    </source>
</evidence>
<keyword evidence="4" id="KW-0833">Ubl conjugation pathway</keyword>
<evidence type="ECO:0000259" key="8">
    <source>
        <dbReference type="PROSITE" id="PS50006"/>
    </source>
</evidence>
<feature type="compositionally biased region" description="Basic and acidic residues" evidence="7">
    <location>
        <begin position="473"/>
        <end position="501"/>
    </location>
</feature>
<dbReference type="Pfam" id="PF17123">
    <property type="entry name" value="zf-RING_11"/>
    <property type="match status" value="1"/>
</dbReference>
<protein>
    <submittedName>
        <fullName evidence="10">11096_t:CDS:1</fullName>
    </submittedName>
</protein>
<dbReference type="Gene3D" id="3.30.40.10">
    <property type="entry name" value="Zinc/RING finger domain, C3HC4 (zinc finger)"/>
    <property type="match status" value="1"/>
</dbReference>
<evidence type="ECO:0000313" key="11">
    <source>
        <dbReference type="Proteomes" id="UP000789739"/>
    </source>
</evidence>
<keyword evidence="5" id="KW-0862">Zinc</keyword>
<accession>A0A9N8ZR32</accession>
<reference evidence="10" key="1">
    <citation type="submission" date="2021-06" db="EMBL/GenBank/DDBJ databases">
        <authorList>
            <person name="Kallberg Y."/>
            <person name="Tangrot J."/>
            <person name="Rosling A."/>
        </authorList>
    </citation>
    <scope>NUCLEOTIDE SEQUENCE</scope>
    <source>
        <strain evidence="10">BR232B</strain>
    </source>
</reference>
<evidence type="ECO:0000313" key="10">
    <source>
        <dbReference type="EMBL" id="CAG8504290.1"/>
    </source>
</evidence>
<evidence type="ECO:0000256" key="6">
    <source>
        <dbReference type="PROSITE-ProRule" id="PRU00175"/>
    </source>
</evidence>
<feature type="domain" description="RING-type" evidence="9">
    <location>
        <begin position="168"/>
        <end position="211"/>
    </location>
</feature>
<keyword evidence="1" id="KW-0808">Transferase</keyword>
<feature type="region of interest" description="Disordered" evidence="7">
    <location>
        <begin position="472"/>
        <end position="501"/>
    </location>
</feature>
<evidence type="ECO:0000259" key="9">
    <source>
        <dbReference type="PROSITE" id="PS50089"/>
    </source>
</evidence>
<dbReference type="OrthoDB" id="687730at2759"/>
<gene>
    <name evidence="10" type="ORF">PBRASI_LOCUS2772</name>
</gene>
<keyword evidence="2" id="KW-0479">Metal-binding</keyword>
<feature type="domain" description="FHA" evidence="8">
    <location>
        <begin position="38"/>
        <end position="92"/>
    </location>
</feature>
<keyword evidence="11" id="KW-1185">Reference proteome</keyword>
<feature type="compositionally biased region" description="Basic and acidic residues" evidence="7">
    <location>
        <begin position="234"/>
        <end position="253"/>
    </location>
</feature>
<evidence type="ECO:0000256" key="3">
    <source>
        <dbReference type="ARBA" id="ARBA00022771"/>
    </source>
</evidence>
<dbReference type="SUPFAM" id="SSF49879">
    <property type="entry name" value="SMAD/FHA domain"/>
    <property type="match status" value="1"/>
</dbReference>
<feature type="compositionally biased region" description="Low complexity" evidence="7">
    <location>
        <begin position="325"/>
        <end position="336"/>
    </location>
</feature>
<dbReference type="GO" id="GO:0016567">
    <property type="term" value="P:protein ubiquitination"/>
    <property type="evidence" value="ECO:0007669"/>
    <property type="project" value="TreeGrafter"/>
</dbReference>
<comment type="caution">
    <text evidence="10">The sequence shown here is derived from an EMBL/GenBank/DDBJ whole genome shotgun (WGS) entry which is preliminary data.</text>
</comment>
<dbReference type="Gene3D" id="2.60.200.20">
    <property type="match status" value="1"/>
</dbReference>
<dbReference type="PANTHER" id="PTHR15067:SF7">
    <property type="entry name" value="E3 UBIQUITIN-PROTEIN LIGASE DMA1-RELATED"/>
    <property type="match status" value="1"/>
</dbReference>
<dbReference type="Pfam" id="PF00498">
    <property type="entry name" value="FHA"/>
    <property type="match status" value="1"/>
</dbReference>
<feature type="compositionally biased region" description="Polar residues" evidence="7">
    <location>
        <begin position="311"/>
        <end position="324"/>
    </location>
</feature>
<feature type="region of interest" description="Disordered" evidence="7">
    <location>
        <begin position="234"/>
        <end position="267"/>
    </location>
</feature>
<evidence type="ECO:0000256" key="7">
    <source>
        <dbReference type="SAM" id="MobiDB-lite"/>
    </source>
</evidence>
<dbReference type="EMBL" id="CAJVPI010000227">
    <property type="protein sequence ID" value="CAG8504290.1"/>
    <property type="molecule type" value="Genomic_DNA"/>
</dbReference>
<evidence type="ECO:0000256" key="5">
    <source>
        <dbReference type="ARBA" id="ARBA00022833"/>
    </source>
</evidence>
<dbReference type="GO" id="GO:0005829">
    <property type="term" value="C:cytosol"/>
    <property type="evidence" value="ECO:0007669"/>
    <property type="project" value="TreeGrafter"/>
</dbReference>
<dbReference type="InterPro" id="IPR001841">
    <property type="entry name" value="Znf_RING"/>
</dbReference>
<dbReference type="PROSITE" id="PS50089">
    <property type="entry name" value="ZF_RING_2"/>
    <property type="match status" value="1"/>
</dbReference>
<dbReference type="InterPro" id="IPR013083">
    <property type="entry name" value="Znf_RING/FYVE/PHD"/>
</dbReference>
<dbReference type="AlphaFoldDB" id="A0A9N8ZR32"/>
<dbReference type="SUPFAM" id="SSF57850">
    <property type="entry name" value="RING/U-box"/>
    <property type="match status" value="1"/>
</dbReference>
<dbReference type="InterPro" id="IPR000253">
    <property type="entry name" value="FHA_dom"/>
</dbReference>
<evidence type="ECO:0000256" key="4">
    <source>
        <dbReference type="ARBA" id="ARBA00022786"/>
    </source>
</evidence>
<dbReference type="GO" id="GO:0006511">
    <property type="term" value="P:ubiquitin-dependent protein catabolic process"/>
    <property type="evidence" value="ECO:0007669"/>
    <property type="project" value="TreeGrafter"/>
</dbReference>
<dbReference type="GO" id="GO:0032153">
    <property type="term" value="C:cell division site"/>
    <property type="evidence" value="ECO:0007669"/>
    <property type="project" value="TreeGrafter"/>
</dbReference>
<feature type="region of interest" description="Disordered" evidence="7">
    <location>
        <begin position="373"/>
        <end position="443"/>
    </location>
</feature>
<dbReference type="PROSITE" id="PS50006">
    <property type="entry name" value="FHA_DOMAIN"/>
    <property type="match status" value="1"/>
</dbReference>
<dbReference type="PANTHER" id="PTHR15067">
    <property type="entry name" value="E3 UBIQUITIN-PROTEIN LIGASE RNF8"/>
    <property type="match status" value="1"/>
</dbReference>